<dbReference type="InterPro" id="IPR001584">
    <property type="entry name" value="Integrase_cat-core"/>
</dbReference>
<dbReference type="STRING" id="337451.A0A443NCX3"/>
<dbReference type="InterPro" id="IPR036397">
    <property type="entry name" value="RNaseH_sf"/>
</dbReference>
<feature type="compositionally biased region" description="Polar residues" evidence="5">
    <location>
        <begin position="926"/>
        <end position="937"/>
    </location>
</feature>
<dbReference type="InterPro" id="IPR039537">
    <property type="entry name" value="Retrotran_Ty1/copia-like"/>
</dbReference>
<dbReference type="SUPFAM" id="SSF53098">
    <property type="entry name" value="Ribonuclease H-like"/>
    <property type="match status" value="1"/>
</dbReference>
<dbReference type="OrthoDB" id="428604at2759"/>
<feature type="region of interest" description="Disordered" evidence="5">
    <location>
        <begin position="347"/>
        <end position="410"/>
    </location>
</feature>
<protein>
    <submittedName>
        <fullName evidence="7">Putative polyprotein</fullName>
    </submittedName>
</protein>
<dbReference type="GO" id="GO:0006508">
    <property type="term" value="P:proteolysis"/>
    <property type="evidence" value="ECO:0007669"/>
    <property type="project" value="UniProtKB-KW"/>
</dbReference>
<dbReference type="Pfam" id="PF07727">
    <property type="entry name" value="RVT_2"/>
    <property type="match status" value="1"/>
</dbReference>
<keyword evidence="4" id="KW-0378">Hydrolase</keyword>
<feature type="domain" description="Integrase catalytic" evidence="6">
    <location>
        <begin position="650"/>
        <end position="816"/>
    </location>
</feature>
<proteinExistence type="predicted"/>
<evidence type="ECO:0000256" key="4">
    <source>
        <dbReference type="ARBA" id="ARBA00022801"/>
    </source>
</evidence>
<dbReference type="GO" id="GO:0015074">
    <property type="term" value="P:DNA integration"/>
    <property type="evidence" value="ECO:0007669"/>
    <property type="project" value="InterPro"/>
</dbReference>
<comment type="caution">
    <text evidence="7">The sequence shown here is derived from an EMBL/GenBank/DDBJ whole genome shotgun (WGS) entry which is preliminary data.</text>
</comment>
<dbReference type="Pfam" id="PF22936">
    <property type="entry name" value="Pol_BBD"/>
    <property type="match status" value="1"/>
</dbReference>
<accession>A0A443NCX3</accession>
<keyword evidence="1" id="KW-0645">Protease</keyword>
<dbReference type="PROSITE" id="PS50994">
    <property type="entry name" value="INTEGRASE"/>
    <property type="match status" value="1"/>
</dbReference>
<sequence>MPSSFQNIKEIALKTIPSATKVEIKRVLQNLYGFDVEEAYVTLKTPLSLSPNLYPIRLIEEEKKNTAPKKSQSGVVEDSSAPSHWLHGEGNGDDGDGIGRGRRFKKTEKRLVKQVDGSAEKSKFPWSSMRSWRVVANIMASSHSNGSAPSFIISNISNLVSIKLDRHNYLLWRSQFEPLLLSHDLMGFVDGSNLCPEKFARDNEKKLTSTIAPAFLEWHRQDQNLLSWIRATLSEHVLSQVIGLRTSRAAWVAIEQRFASLSRAHTIELKRQLQNLQKVGHLVDESDQVTHILDGLPEEYDPVVMNVAAANQSDHVSVAYVHGLLLNMEMRIACHHIFSQSPSDQATTALFTPKNGQNNNSNHGGGRQGRGRGRGQNGGRGSPSFNPSPNSNKTNNAVMVGPSTNRGPPRVPCQICNRTGHSALDCYHRMDFTYQGSHPPNKLAAMAASNQFSVEQNWYTDTGATDHITSNIGNLSLRSDYHRPDKVSVGNGAGLHISHIGSNSISTPSSNFRLNNMLCVPHISTNLISVHRFANDNNCFFIFDSSGFCIKDKASGKTLFRGQSKNGLYPFPIRRLPTHSNNDGHAAFVGERVTASIWHSRLGHPASAVFQHLASAFQLPVDGSSKLSSICTPCQMGKSKKLPFSISSSISSNPLDLIHCDLWGSSPELSISGYSYYVSFIDDCTKYVWFYPLATKSQTFVTFLKFKAYVENMLSTTIKAFQSDGGGEFMSNRFQNFLTSHGIAHRVSCPHTPEQNGVAERKHCHIVEMGLTLLATSHMPLQYWVEAFNTAGFLINRLPTKVLNNKSPWECLFNRSPNYCFLHTFGCLCFPWLRPYNKNKLEFRSRPCVFLGYSLNHIGYRCLDIDTGRVFLSRHVVFNERIFPFQTLSLARTSVSESNNPMLLLRQNSVESSLLPNAPLPNTLPKVTNHNSASQPISPRPCPNQLPTVDPSPTLSTATLQKQPLDPKDPAPMNAQLPAQPAMTVSAPLQTDISAPLQTDISAPLQPIQLPAYSVPLQIAGPESLRITGPVPVRVAGSDSTSTSTIPTPEVISVESQGPTAATSVHSMVTRIKDGTRKPKLFSATRHPILAMSAITSATEPTCFSTAVKSPEWRAAMALEFDALQHNGTWSLVPTRPNMNIVGCKWVYKLKYKADGSIQRYKARLVAKGFHQQAGVDFMETFIPVAKPTTIRIVLSLAVVFDWPIRQLDVNNAFLNGELKEEVYMTQPQGFVDSQYPSNNSVTLHSLIQQLASAFAMKDLGPLHYFLGLEVCRSNGSLFLSQTKYAIDLLHKYKLDGAKPYSSPVAHGSKLSVLDGDPLPDASEYRSAVGALQYLTWTRPDIAFAVNQVCRFMHNPTTNHWTAVKRILRYIKGTINHGLSFTKSSRLTLTCFFDADWAGNPDDRRSISGQCVFLGNNLISWSAKKQHTVAKSSTESEYRSLAHSAAELSWILYVLKDLHIPMVHTSHYLV</sequence>
<dbReference type="SUPFAM" id="SSF56672">
    <property type="entry name" value="DNA/RNA polymerases"/>
    <property type="match status" value="1"/>
</dbReference>
<reference evidence="7 8" key="1">
    <citation type="journal article" date="2019" name="Nat. Plants">
        <title>Stout camphor tree genome fills gaps in understanding of flowering plant genome evolution.</title>
        <authorList>
            <person name="Chaw S.M."/>
            <person name="Liu Y.C."/>
            <person name="Wu Y.W."/>
            <person name="Wang H.Y."/>
            <person name="Lin C.I."/>
            <person name="Wu C.S."/>
            <person name="Ke H.M."/>
            <person name="Chang L.Y."/>
            <person name="Hsu C.Y."/>
            <person name="Yang H.T."/>
            <person name="Sudianto E."/>
            <person name="Hsu M.H."/>
            <person name="Wu K.P."/>
            <person name="Wang L.N."/>
            <person name="Leebens-Mack J.H."/>
            <person name="Tsai I.J."/>
        </authorList>
    </citation>
    <scope>NUCLEOTIDE SEQUENCE [LARGE SCALE GENOMIC DNA]</scope>
    <source>
        <strain evidence="8">cv. Chaw 1501</strain>
        <tissue evidence="7">Young leaves</tissue>
    </source>
</reference>
<dbReference type="Pfam" id="PF13976">
    <property type="entry name" value="gag_pre-integrs"/>
    <property type="match status" value="1"/>
</dbReference>
<dbReference type="PANTHER" id="PTHR42648">
    <property type="entry name" value="TRANSPOSASE, PUTATIVE-RELATED"/>
    <property type="match status" value="1"/>
</dbReference>
<keyword evidence="8" id="KW-1185">Reference proteome</keyword>
<organism evidence="7 8">
    <name type="scientific">Cinnamomum micranthum f. kanehirae</name>
    <dbReference type="NCBI Taxonomy" id="337451"/>
    <lineage>
        <taxon>Eukaryota</taxon>
        <taxon>Viridiplantae</taxon>
        <taxon>Streptophyta</taxon>
        <taxon>Embryophyta</taxon>
        <taxon>Tracheophyta</taxon>
        <taxon>Spermatophyta</taxon>
        <taxon>Magnoliopsida</taxon>
        <taxon>Magnoliidae</taxon>
        <taxon>Laurales</taxon>
        <taxon>Lauraceae</taxon>
        <taxon>Cinnamomum</taxon>
    </lineage>
</organism>
<dbReference type="GO" id="GO:0046872">
    <property type="term" value="F:metal ion binding"/>
    <property type="evidence" value="ECO:0007669"/>
    <property type="project" value="UniProtKB-KW"/>
</dbReference>
<evidence type="ECO:0000259" key="6">
    <source>
        <dbReference type="PROSITE" id="PS50994"/>
    </source>
</evidence>
<evidence type="ECO:0000256" key="5">
    <source>
        <dbReference type="SAM" id="MobiDB-lite"/>
    </source>
</evidence>
<feature type="region of interest" description="Disordered" evidence="5">
    <location>
        <begin position="64"/>
        <end position="101"/>
    </location>
</feature>
<feature type="compositionally biased region" description="Gly residues" evidence="5">
    <location>
        <begin position="363"/>
        <end position="381"/>
    </location>
</feature>
<dbReference type="InterPro" id="IPR013103">
    <property type="entry name" value="RVT_2"/>
</dbReference>
<gene>
    <name evidence="7" type="ORF">CKAN_00481400</name>
</gene>
<feature type="compositionally biased region" description="Low complexity" evidence="5">
    <location>
        <begin position="916"/>
        <end position="925"/>
    </location>
</feature>
<keyword evidence="3" id="KW-0064">Aspartyl protease</keyword>
<evidence type="ECO:0000256" key="2">
    <source>
        <dbReference type="ARBA" id="ARBA00022723"/>
    </source>
</evidence>
<dbReference type="GO" id="GO:0004190">
    <property type="term" value="F:aspartic-type endopeptidase activity"/>
    <property type="evidence" value="ECO:0007669"/>
    <property type="project" value="UniProtKB-KW"/>
</dbReference>
<feature type="region of interest" description="Disordered" evidence="5">
    <location>
        <begin position="916"/>
        <end position="974"/>
    </location>
</feature>
<dbReference type="PANTHER" id="PTHR42648:SF26">
    <property type="entry name" value="INTEGRASE CATALYTIC DOMAIN-CONTAINING PROTEIN"/>
    <property type="match status" value="1"/>
</dbReference>
<dbReference type="Pfam" id="PF00665">
    <property type="entry name" value="rve"/>
    <property type="match status" value="1"/>
</dbReference>
<feature type="compositionally biased region" description="Polar residues" evidence="5">
    <location>
        <begin position="945"/>
        <end position="962"/>
    </location>
</feature>
<evidence type="ECO:0000313" key="7">
    <source>
        <dbReference type="EMBL" id="RWR76373.1"/>
    </source>
</evidence>
<dbReference type="InterPro" id="IPR057670">
    <property type="entry name" value="SH3_retrovirus"/>
</dbReference>
<dbReference type="Gene3D" id="3.30.420.10">
    <property type="entry name" value="Ribonuclease H-like superfamily/Ribonuclease H"/>
    <property type="match status" value="1"/>
</dbReference>
<dbReference type="Proteomes" id="UP000283530">
    <property type="component" value="Unassembled WGS sequence"/>
</dbReference>
<evidence type="ECO:0000313" key="8">
    <source>
        <dbReference type="Proteomes" id="UP000283530"/>
    </source>
</evidence>
<dbReference type="Pfam" id="PF25597">
    <property type="entry name" value="SH3_retrovirus"/>
    <property type="match status" value="1"/>
</dbReference>
<dbReference type="InterPro" id="IPR043502">
    <property type="entry name" value="DNA/RNA_pol_sf"/>
</dbReference>
<feature type="compositionally biased region" description="Low complexity" evidence="5">
    <location>
        <begin position="382"/>
        <end position="396"/>
    </location>
</feature>
<dbReference type="InterPro" id="IPR054722">
    <property type="entry name" value="PolX-like_BBD"/>
</dbReference>
<dbReference type="EMBL" id="QPKB01000002">
    <property type="protein sequence ID" value="RWR76373.1"/>
    <property type="molecule type" value="Genomic_DNA"/>
</dbReference>
<evidence type="ECO:0000256" key="3">
    <source>
        <dbReference type="ARBA" id="ARBA00022750"/>
    </source>
</evidence>
<dbReference type="InterPro" id="IPR025724">
    <property type="entry name" value="GAG-pre-integrase_dom"/>
</dbReference>
<dbReference type="InterPro" id="IPR012337">
    <property type="entry name" value="RNaseH-like_sf"/>
</dbReference>
<name>A0A443NCX3_9MAGN</name>
<dbReference type="CDD" id="cd09272">
    <property type="entry name" value="RNase_HI_RT_Ty1"/>
    <property type="match status" value="1"/>
</dbReference>
<dbReference type="GO" id="GO:0003676">
    <property type="term" value="F:nucleic acid binding"/>
    <property type="evidence" value="ECO:0007669"/>
    <property type="project" value="InterPro"/>
</dbReference>
<evidence type="ECO:0000256" key="1">
    <source>
        <dbReference type="ARBA" id="ARBA00022670"/>
    </source>
</evidence>
<keyword evidence="2" id="KW-0479">Metal-binding</keyword>